<organism evidence="1 2">
    <name type="scientific">Paenibacillus sophorae</name>
    <dbReference type="NCBI Taxonomy" id="1333845"/>
    <lineage>
        <taxon>Bacteria</taxon>
        <taxon>Bacillati</taxon>
        <taxon>Bacillota</taxon>
        <taxon>Bacilli</taxon>
        <taxon>Bacillales</taxon>
        <taxon>Paenibacillaceae</taxon>
        <taxon>Paenibacillus</taxon>
    </lineage>
</organism>
<accession>A0A1H8FC69</accession>
<name>A0A1H8FC69_9BACL</name>
<protein>
    <submittedName>
        <fullName evidence="1">Uncharacterized protein</fullName>
    </submittedName>
</protein>
<reference evidence="1 2" key="1">
    <citation type="submission" date="2016-10" db="EMBL/GenBank/DDBJ databases">
        <authorList>
            <person name="de Groot N.N."/>
        </authorList>
    </citation>
    <scope>NUCLEOTIDE SEQUENCE [LARGE SCALE GENOMIC DNA]</scope>
    <source>
        <strain evidence="1 2">CGMCC 1.10238</strain>
    </source>
</reference>
<dbReference type="Proteomes" id="UP000198809">
    <property type="component" value="Unassembled WGS sequence"/>
</dbReference>
<proteinExistence type="predicted"/>
<dbReference type="AlphaFoldDB" id="A0A1H8FC69"/>
<dbReference type="EMBL" id="FODH01000001">
    <property type="protein sequence ID" value="SEN29176.1"/>
    <property type="molecule type" value="Genomic_DNA"/>
</dbReference>
<evidence type="ECO:0000313" key="2">
    <source>
        <dbReference type="Proteomes" id="UP000198809"/>
    </source>
</evidence>
<dbReference type="RefSeq" id="WP_175491727.1">
    <property type="nucleotide sequence ID" value="NZ_FODH01000001.1"/>
</dbReference>
<sequence length="48" mass="5629">MEKEQIVKMLETVLDSKLKPIKDDISDIKQDVRYLIEKLDLLALRATK</sequence>
<gene>
    <name evidence="1" type="ORF">SAMN04487895_10163</name>
</gene>
<evidence type="ECO:0000313" key="1">
    <source>
        <dbReference type="EMBL" id="SEN29176.1"/>
    </source>
</evidence>